<sequence>MGGGSSAVGDKDIENDRMKINNNEIGKTLNRLTWRILRVYFRLGEERLILNILIQNGSCYPLDYPVTAF</sequence>
<comment type="caution">
    <text evidence="1">The sequence shown here is derived from an EMBL/GenBank/DDBJ whole genome shotgun (WGS) entry which is preliminary data.</text>
</comment>
<gene>
    <name evidence="1" type="ORF">OSO01_17070</name>
</gene>
<proteinExistence type="predicted"/>
<evidence type="ECO:0000313" key="1">
    <source>
        <dbReference type="EMBL" id="GEN86968.1"/>
    </source>
</evidence>
<organism evidence="1 2">
    <name type="scientific">Oceanobacillus sojae</name>
    <dbReference type="NCBI Taxonomy" id="582851"/>
    <lineage>
        <taxon>Bacteria</taxon>
        <taxon>Bacillati</taxon>
        <taxon>Bacillota</taxon>
        <taxon>Bacilli</taxon>
        <taxon>Bacillales</taxon>
        <taxon>Bacillaceae</taxon>
        <taxon>Oceanobacillus</taxon>
    </lineage>
</organism>
<protein>
    <submittedName>
        <fullName evidence="1">Uncharacterized protein</fullName>
    </submittedName>
</protein>
<dbReference type="Proteomes" id="UP000321558">
    <property type="component" value="Unassembled WGS sequence"/>
</dbReference>
<evidence type="ECO:0000313" key="2">
    <source>
        <dbReference type="Proteomes" id="UP000321558"/>
    </source>
</evidence>
<name>A0A511ZHP6_9BACI</name>
<reference evidence="1 2" key="1">
    <citation type="submission" date="2019-07" db="EMBL/GenBank/DDBJ databases">
        <title>Whole genome shotgun sequence of Oceanobacillus sojae NBRC 105379.</title>
        <authorList>
            <person name="Hosoyama A."/>
            <person name="Uohara A."/>
            <person name="Ohji S."/>
            <person name="Ichikawa N."/>
        </authorList>
    </citation>
    <scope>NUCLEOTIDE SEQUENCE [LARGE SCALE GENOMIC DNA]</scope>
    <source>
        <strain evidence="1 2">NBRC 105379</strain>
    </source>
</reference>
<keyword evidence="2" id="KW-1185">Reference proteome</keyword>
<accession>A0A511ZHP6</accession>
<dbReference type="EMBL" id="BJYM01000006">
    <property type="protein sequence ID" value="GEN86968.1"/>
    <property type="molecule type" value="Genomic_DNA"/>
</dbReference>
<dbReference type="AlphaFoldDB" id="A0A511ZHP6"/>